<comment type="caution">
    <text evidence="2">The sequence shown here is derived from an EMBL/GenBank/DDBJ whole genome shotgun (WGS) entry which is preliminary data.</text>
</comment>
<organism evidence="2 3">
    <name type="scientific">Azospirillum rugosum</name>
    <dbReference type="NCBI Taxonomy" id="416170"/>
    <lineage>
        <taxon>Bacteria</taxon>
        <taxon>Pseudomonadati</taxon>
        <taxon>Pseudomonadota</taxon>
        <taxon>Alphaproteobacteria</taxon>
        <taxon>Rhodospirillales</taxon>
        <taxon>Azospirillaceae</taxon>
        <taxon>Azospirillum</taxon>
    </lineage>
</organism>
<feature type="region of interest" description="Disordered" evidence="1">
    <location>
        <begin position="1"/>
        <end position="29"/>
    </location>
</feature>
<evidence type="ECO:0000313" key="2">
    <source>
        <dbReference type="EMBL" id="MBP2293304.1"/>
    </source>
</evidence>
<sequence>MPERLARTVRAGRSGADEAEWSRKTQASH</sequence>
<evidence type="ECO:0000256" key="1">
    <source>
        <dbReference type="SAM" id="MobiDB-lite"/>
    </source>
</evidence>
<reference evidence="2 3" key="1">
    <citation type="submission" date="2021-03" db="EMBL/GenBank/DDBJ databases">
        <title>Genomic Encyclopedia of Type Strains, Phase III (KMG-III): the genomes of soil and plant-associated and newly described type strains.</title>
        <authorList>
            <person name="Whitman W."/>
        </authorList>
    </citation>
    <scope>NUCLEOTIDE SEQUENCE [LARGE SCALE GENOMIC DNA]</scope>
    <source>
        <strain evidence="2 3">IMMIB AFH-6</strain>
    </source>
</reference>
<keyword evidence="3" id="KW-1185">Reference proteome</keyword>
<dbReference type="EMBL" id="JAGINP010000010">
    <property type="protein sequence ID" value="MBP2293304.1"/>
    <property type="molecule type" value="Genomic_DNA"/>
</dbReference>
<gene>
    <name evidence="2" type="ORF">J2851_003087</name>
</gene>
<protein>
    <submittedName>
        <fullName evidence="2">Uncharacterized protein</fullName>
    </submittedName>
</protein>
<dbReference type="Proteomes" id="UP000781958">
    <property type="component" value="Unassembled WGS sequence"/>
</dbReference>
<evidence type="ECO:0000313" key="3">
    <source>
        <dbReference type="Proteomes" id="UP000781958"/>
    </source>
</evidence>
<name>A0ABS4SL77_9PROT</name>
<proteinExistence type="predicted"/>
<accession>A0ABS4SL77</accession>